<accession>A0A2G9RK80</accession>
<evidence type="ECO:0000313" key="1">
    <source>
        <dbReference type="EMBL" id="PIO28165.1"/>
    </source>
</evidence>
<protein>
    <submittedName>
        <fullName evidence="1">Uncharacterized protein</fullName>
    </submittedName>
</protein>
<dbReference type="AlphaFoldDB" id="A0A2G9RK80"/>
<dbReference type="Proteomes" id="UP000228934">
    <property type="component" value="Unassembled WGS sequence"/>
</dbReference>
<dbReference type="OrthoDB" id="76388at2759"/>
<organism evidence="1 2">
    <name type="scientific">Aquarana catesbeiana</name>
    <name type="common">American bullfrog</name>
    <name type="synonym">Rana catesbeiana</name>
    <dbReference type="NCBI Taxonomy" id="8400"/>
    <lineage>
        <taxon>Eukaryota</taxon>
        <taxon>Metazoa</taxon>
        <taxon>Chordata</taxon>
        <taxon>Craniata</taxon>
        <taxon>Vertebrata</taxon>
        <taxon>Euteleostomi</taxon>
        <taxon>Amphibia</taxon>
        <taxon>Batrachia</taxon>
        <taxon>Anura</taxon>
        <taxon>Neobatrachia</taxon>
        <taxon>Ranoidea</taxon>
        <taxon>Ranidae</taxon>
        <taxon>Aquarana</taxon>
    </lineage>
</organism>
<proteinExistence type="predicted"/>
<name>A0A2G9RK80_AQUCT</name>
<evidence type="ECO:0000313" key="2">
    <source>
        <dbReference type="Proteomes" id="UP000228934"/>
    </source>
</evidence>
<dbReference type="EMBL" id="KV938635">
    <property type="protein sequence ID" value="PIO28165.1"/>
    <property type="molecule type" value="Genomic_DNA"/>
</dbReference>
<reference evidence="2" key="1">
    <citation type="journal article" date="2017" name="Nat. Commun.">
        <title>The North American bullfrog draft genome provides insight into hormonal regulation of long noncoding RNA.</title>
        <authorList>
            <person name="Hammond S.A."/>
            <person name="Warren R.L."/>
            <person name="Vandervalk B.P."/>
            <person name="Kucuk E."/>
            <person name="Khan H."/>
            <person name="Gibb E.A."/>
            <person name="Pandoh P."/>
            <person name="Kirk H."/>
            <person name="Zhao Y."/>
            <person name="Jones M."/>
            <person name="Mungall A.J."/>
            <person name="Coope R."/>
            <person name="Pleasance S."/>
            <person name="Moore R.A."/>
            <person name="Holt R.A."/>
            <person name="Round J.M."/>
            <person name="Ohora S."/>
            <person name="Walle B.V."/>
            <person name="Veldhoen N."/>
            <person name="Helbing C.C."/>
            <person name="Birol I."/>
        </authorList>
    </citation>
    <scope>NUCLEOTIDE SEQUENCE [LARGE SCALE GENOMIC DNA]</scope>
</reference>
<sequence length="125" mass="13745">MAAHGCAWLGIAEYDWSIAEYCGVLQSIAGCYGSIAEYCGVLQNIAEYYSMEGWLSMDGWVAGCDCICHRAALWALQMQPTTLLPSDPSPSVPIGTERGERNRRQDMTLVCLHVIALSFDGAFTW</sequence>
<gene>
    <name evidence="1" type="ORF">AB205_0051580</name>
</gene>
<keyword evidence="2" id="KW-1185">Reference proteome</keyword>